<dbReference type="InterPro" id="IPR000335">
    <property type="entry name" value="Bleomycin-R"/>
</dbReference>
<keyword evidence="5" id="KW-0560">Oxidoreductase</keyword>
<protein>
    <recommendedName>
        <fullName evidence="2">Bleomycin resistance protein</fullName>
    </recommendedName>
</protein>
<dbReference type="InterPro" id="IPR050383">
    <property type="entry name" value="GlyoxalaseI/FosfomycinResist"/>
</dbReference>
<dbReference type="Proteomes" id="UP000199239">
    <property type="component" value="Unassembled WGS sequence"/>
</dbReference>
<evidence type="ECO:0000256" key="2">
    <source>
        <dbReference type="ARBA" id="ARBA00021572"/>
    </source>
</evidence>
<dbReference type="PANTHER" id="PTHR21366">
    <property type="entry name" value="GLYOXALASE FAMILY PROTEIN"/>
    <property type="match status" value="1"/>
</dbReference>
<dbReference type="STRING" id="394264.SAMN04488040_2421"/>
<dbReference type="PANTHER" id="PTHR21366:SF22">
    <property type="entry name" value="VOC DOMAIN-CONTAINING PROTEIN"/>
    <property type="match status" value="1"/>
</dbReference>
<dbReference type="PROSITE" id="PS51819">
    <property type="entry name" value="VOC"/>
    <property type="match status" value="1"/>
</dbReference>
<dbReference type="InterPro" id="IPR037523">
    <property type="entry name" value="VOC_core"/>
</dbReference>
<evidence type="ECO:0000259" key="4">
    <source>
        <dbReference type="PROSITE" id="PS51819"/>
    </source>
</evidence>
<feature type="domain" description="VOC" evidence="4">
    <location>
        <begin position="5"/>
        <end position="133"/>
    </location>
</feature>
<keyword evidence="6" id="KW-1185">Reference proteome</keyword>
<dbReference type="AlphaFoldDB" id="A0A1I6U0X9"/>
<dbReference type="SUPFAM" id="SSF54593">
    <property type="entry name" value="Glyoxalase/Bleomycin resistance protein/Dihydroxybiphenyl dioxygenase"/>
    <property type="match status" value="1"/>
</dbReference>
<dbReference type="CDD" id="cd08349">
    <property type="entry name" value="BLMA_like"/>
    <property type="match status" value="1"/>
</dbReference>
<organism evidence="5 6">
    <name type="scientific">Sulfitobacter marinus</name>
    <dbReference type="NCBI Taxonomy" id="394264"/>
    <lineage>
        <taxon>Bacteria</taxon>
        <taxon>Pseudomonadati</taxon>
        <taxon>Pseudomonadota</taxon>
        <taxon>Alphaproteobacteria</taxon>
        <taxon>Rhodobacterales</taxon>
        <taxon>Roseobacteraceae</taxon>
        <taxon>Sulfitobacter</taxon>
    </lineage>
</organism>
<dbReference type="InterPro" id="IPR004360">
    <property type="entry name" value="Glyas_Fos-R_dOase_dom"/>
</dbReference>
<reference evidence="6" key="1">
    <citation type="submission" date="2016-10" db="EMBL/GenBank/DDBJ databases">
        <authorList>
            <person name="Varghese N."/>
            <person name="Submissions S."/>
        </authorList>
    </citation>
    <scope>NUCLEOTIDE SEQUENCE [LARGE SCALE GENOMIC DNA]</scope>
    <source>
        <strain evidence="6">DSM 23422</strain>
    </source>
</reference>
<keyword evidence="3" id="KW-0046">Antibiotic resistance</keyword>
<dbReference type="GO" id="GO:0051213">
    <property type="term" value="F:dioxygenase activity"/>
    <property type="evidence" value="ECO:0007669"/>
    <property type="project" value="UniProtKB-KW"/>
</dbReference>
<keyword evidence="5" id="KW-0223">Dioxygenase</keyword>
<proteinExistence type="inferred from homology"/>
<evidence type="ECO:0000256" key="3">
    <source>
        <dbReference type="ARBA" id="ARBA00023251"/>
    </source>
</evidence>
<dbReference type="GO" id="GO:0046677">
    <property type="term" value="P:response to antibiotic"/>
    <property type="evidence" value="ECO:0007669"/>
    <property type="project" value="UniProtKB-KW"/>
</dbReference>
<sequence length="144" mass="16378">MTPPQLAALVPELSCSDFEQSLKFYTKILGFKVLFERPEREFAYLALGKAQIMLEQSNGYWETGPLQKPYGRGVNFQIVVPDLQPIVDHLANSGVALFQAPETAWYRIDKVERGVREFLVQDPDGYLLRFSQLIGDRPTARDQA</sequence>
<gene>
    <name evidence="5" type="ORF">SAMN04488040_2421</name>
</gene>
<dbReference type="OrthoDB" id="284897at2"/>
<dbReference type="EMBL" id="FPAJ01000004">
    <property type="protein sequence ID" value="SFS95072.1"/>
    <property type="molecule type" value="Genomic_DNA"/>
</dbReference>
<evidence type="ECO:0000256" key="1">
    <source>
        <dbReference type="ARBA" id="ARBA00011051"/>
    </source>
</evidence>
<accession>A0A1I6U0X9</accession>
<comment type="similarity">
    <text evidence="1">Belongs to the bleomycin resistance protein family.</text>
</comment>
<name>A0A1I6U0X9_9RHOB</name>
<dbReference type="InterPro" id="IPR029068">
    <property type="entry name" value="Glyas_Bleomycin-R_OHBP_Dase"/>
</dbReference>
<dbReference type="Pfam" id="PF00903">
    <property type="entry name" value="Glyoxalase"/>
    <property type="match status" value="1"/>
</dbReference>
<evidence type="ECO:0000313" key="6">
    <source>
        <dbReference type="Proteomes" id="UP000199239"/>
    </source>
</evidence>
<evidence type="ECO:0000313" key="5">
    <source>
        <dbReference type="EMBL" id="SFS95072.1"/>
    </source>
</evidence>
<dbReference type="Gene3D" id="3.10.180.10">
    <property type="entry name" value="2,3-Dihydroxybiphenyl 1,2-Dioxygenase, domain 1"/>
    <property type="match status" value="1"/>
</dbReference>